<comment type="caution">
    <text evidence="2">The sequence shown here is derived from an EMBL/GenBank/DDBJ whole genome shotgun (WGS) entry which is preliminary data.</text>
</comment>
<name>A0ABQ2D5K9_9DEIO</name>
<keyword evidence="3" id="KW-1185">Reference proteome</keyword>
<evidence type="ECO:0000313" key="3">
    <source>
        <dbReference type="Proteomes" id="UP000632222"/>
    </source>
</evidence>
<dbReference type="CDD" id="cd02042">
    <property type="entry name" value="ParAB_family"/>
    <property type="match status" value="1"/>
</dbReference>
<evidence type="ECO:0000259" key="1">
    <source>
        <dbReference type="Pfam" id="PF01656"/>
    </source>
</evidence>
<dbReference type="InterPro" id="IPR027417">
    <property type="entry name" value="P-loop_NTPase"/>
</dbReference>
<feature type="domain" description="CobQ/CobB/MinD/ParA nucleotide binding" evidence="1">
    <location>
        <begin position="4"/>
        <end position="187"/>
    </location>
</feature>
<reference evidence="3" key="1">
    <citation type="journal article" date="2019" name="Int. J. Syst. Evol. Microbiol.">
        <title>The Global Catalogue of Microorganisms (GCM) 10K type strain sequencing project: providing services to taxonomists for standard genome sequencing and annotation.</title>
        <authorList>
            <consortium name="The Broad Institute Genomics Platform"/>
            <consortium name="The Broad Institute Genome Sequencing Center for Infectious Disease"/>
            <person name="Wu L."/>
            <person name="Ma J."/>
        </authorList>
    </citation>
    <scope>NUCLEOTIDE SEQUENCE [LARGE SCALE GENOMIC DNA]</scope>
    <source>
        <strain evidence="3">JCM 14370</strain>
    </source>
</reference>
<gene>
    <name evidence="2" type="ORF">GCM10008938_33330</name>
</gene>
<accession>A0ABQ2D5K9</accession>
<sequence length="247" mass="27405">MKFISVAGIKGGVGKTTTAVSIAKILADLNHSVLLIDSDVGLSASYKWLHRNPDYPWGLQVRKWEEVRRQLEQNPKHLQEQGLDYVVMDTRGSEDIEELVTLARQSTLMVLPTKPDGLSVEGLKDTLTPLLQHKVRNFKVLITDSPAHNSDGKDAQDELVAAKLPVFASIIRRTEAVSKAATQGVPIKDARVYKTLKDDNGEYKVDSEGYLIQKSSGRAHNAVNAWLDYQRVVQELVQQLNQTAAHG</sequence>
<dbReference type="PANTHER" id="PTHR13696:SF99">
    <property type="entry name" value="COBYRINIC ACID AC-DIAMIDE SYNTHASE"/>
    <property type="match status" value="1"/>
</dbReference>
<dbReference type="PANTHER" id="PTHR13696">
    <property type="entry name" value="P-LOOP CONTAINING NUCLEOSIDE TRIPHOSPHATE HYDROLASE"/>
    <property type="match status" value="1"/>
</dbReference>
<organism evidence="2 3">
    <name type="scientific">Deinococcus roseus</name>
    <dbReference type="NCBI Taxonomy" id="392414"/>
    <lineage>
        <taxon>Bacteria</taxon>
        <taxon>Thermotogati</taxon>
        <taxon>Deinococcota</taxon>
        <taxon>Deinococci</taxon>
        <taxon>Deinococcales</taxon>
        <taxon>Deinococcaceae</taxon>
        <taxon>Deinococcus</taxon>
    </lineage>
</organism>
<dbReference type="Pfam" id="PF01656">
    <property type="entry name" value="CbiA"/>
    <property type="match status" value="1"/>
</dbReference>
<dbReference type="Proteomes" id="UP000632222">
    <property type="component" value="Unassembled WGS sequence"/>
</dbReference>
<proteinExistence type="predicted"/>
<dbReference type="SUPFAM" id="SSF52540">
    <property type="entry name" value="P-loop containing nucleoside triphosphate hydrolases"/>
    <property type="match status" value="1"/>
</dbReference>
<protein>
    <submittedName>
        <fullName evidence="2">Chromosome partitioning protein ParA</fullName>
    </submittedName>
</protein>
<dbReference type="InterPro" id="IPR002586">
    <property type="entry name" value="CobQ/CobB/MinD/ParA_Nub-bd_dom"/>
</dbReference>
<dbReference type="EMBL" id="BMOD01000014">
    <property type="protein sequence ID" value="GGJ44452.1"/>
    <property type="molecule type" value="Genomic_DNA"/>
</dbReference>
<evidence type="ECO:0000313" key="2">
    <source>
        <dbReference type="EMBL" id="GGJ44452.1"/>
    </source>
</evidence>
<dbReference type="InterPro" id="IPR050678">
    <property type="entry name" value="DNA_Partitioning_ATPase"/>
</dbReference>
<dbReference type="RefSeq" id="WP_189004408.1">
    <property type="nucleotide sequence ID" value="NZ_BMOD01000014.1"/>
</dbReference>
<dbReference type="Gene3D" id="3.40.50.300">
    <property type="entry name" value="P-loop containing nucleotide triphosphate hydrolases"/>
    <property type="match status" value="1"/>
</dbReference>